<name>A0A940YH01_9BURK</name>
<evidence type="ECO:0000313" key="2">
    <source>
        <dbReference type="Proteomes" id="UP000676246"/>
    </source>
</evidence>
<dbReference type="PROSITE" id="PS51257">
    <property type="entry name" value="PROKAR_LIPOPROTEIN"/>
    <property type="match status" value="1"/>
</dbReference>
<dbReference type="AlphaFoldDB" id="A0A940YH01"/>
<keyword evidence="2" id="KW-1185">Reference proteome</keyword>
<evidence type="ECO:0000313" key="1">
    <source>
        <dbReference type="EMBL" id="MBQ0933176.1"/>
    </source>
</evidence>
<organism evidence="1 2">
    <name type="scientific">Ideonella alba</name>
    <dbReference type="NCBI Taxonomy" id="2824118"/>
    <lineage>
        <taxon>Bacteria</taxon>
        <taxon>Pseudomonadati</taxon>
        <taxon>Pseudomonadota</taxon>
        <taxon>Betaproteobacteria</taxon>
        <taxon>Burkholderiales</taxon>
        <taxon>Sphaerotilaceae</taxon>
        <taxon>Ideonella</taxon>
    </lineage>
</organism>
<dbReference type="RefSeq" id="WP_210856843.1">
    <property type="nucleotide sequence ID" value="NZ_JAGQDD010000024.1"/>
</dbReference>
<reference evidence="1 2" key="1">
    <citation type="submission" date="2021-04" db="EMBL/GenBank/DDBJ databases">
        <title>The genome sequence of Ideonella sp. 3Y2.</title>
        <authorList>
            <person name="Liu Y."/>
        </authorList>
    </citation>
    <scope>NUCLEOTIDE SEQUENCE [LARGE SCALE GENOMIC DNA]</scope>
    <source>
        <strain evidence="1 2">3Y2</strain>
    </source>
</reference>
<protein>
    <submittedName>
        <fullName evidence="1">Uncharacterized protein</fullName>
    </submittedName>
</protein>
<gene>
    <name evidence="1" type="ORF">KAK03_22115</name>
</gene>
<proteinExistence type="predicted"/>
<accession>A0A940YH01</accession>
<comment type="caution">
    <text evidence="1">The sequence shown here is derived from an EMBL/GenBank/DDBJ whole genome shotgun (WGS) entry which is preliminary data.</text>
</comment>
<dbReference type="EMBL" id="JAGQDD010000024">
    <property type="protein sequence ID" value="MBQ0933176.1"/>
    <property type="molecule type" value="Genomic_DNA"/>
</dbReference>
<dbReference type="Proteomes" id="UP000676246">
    <property type="component" value="Unassembled WGS sequence"/>
</dbReference>
<sequence length="372" mass="39160">MSKSSLRRGIFFTLAFFANLLLIGCASVPDVAVSYRPVRWATSVAVVHTITCSRDDQIVVIQRDAAFVPIYSADEPRDDFRIDLKQLDRFFADSDISLAFTDDGRLKSVNQSTTGQGELVVKGAISLGASLLSGQNVGPTASLNQPTAGILLFERDIFKKQLKGPAPAAVCGLIRKSTILAPDQLPQVSIVHTASLNSEAISAVPKASNDQEVLVEGLKSLGIDLSSSVKGIFGTEELQPIANLKSSVGADEVPLTLQRMVSLLVSVEDSSGTIGGSKIAVPTSRTFVLPIPKAALFGKQSFQLVLSDSGRIATLGYGKLTGVPAAMGAATATVNAQVNVDNAETAALKAASDLIAQQQRYNTCRLTPSACP</sequence>